<gene>
    <name evidence="1" type="ORF">CDAR_542291</name>
</gene>
<proteinExistence type="predicted"/>
<dbReference type="AlphaFoldDB" id="A0AAV4PHJ7"/>
<organism evidence="1 2">
    <name type="scientific">Caerostris darwini</name>
    <dbReference type="NCBI Taxonomy" id="1538125"/>
    <lineage>
        <taxon>Eukaryota</taxon>
        <taxon>Metazoa</taxon>
        <taxon>Ecdysozoa</taxon>
        <taxon>Arthropoda</taxon>
        <taxon>Chelicerata</taxon>
        <taxon>Arachnida</taxon>
        <taxon>Araneae</taxon>
        <taxon>Araneomorphae</taxon>
        <taxon>Entelegynae</taxon>
        <taxon>Araneoidea</taxon>
        <taxon>Araneidae</taxon>
        <taxon>Caerostris</taxon>
    </lineage>
</organism>
<evidence type="ECO:0000313" key="2">
    <source>
        <dbReference type="Proteomes" id="UP001054837"/>
    </source>
</evidence>
<dbReference type="EMBL" id="BPLQ01002775">
    <property type="protein sequence ID" value="GIX95646.1"/>
    <property type="molecule type" value="Genomic_DNA"/>
</dbReference>
<sequence length="116" mass="13200">MTLFAQFTQSVKLLLTILYLQNSQNRHHKDSLSQRRVWGEGHKSDRGVEEGINFKFHSDSRFLKRSSIDDSTGDKALLPVSCPLAKDYLFCEADDSVGGVGWNIRSTYSIEKERSC</sequence>
<keyword evidence="2" id="KW-1185">Reference proteome</keyword>
<accession>A0AAV4PHJ7</accession>
<dbReference type="Proteomes" id="UP001054837">
    <property type="component" value="Unassembled WGS sequence"/>
</dbReference>
<reference evidence="1 2" key="1">
    <citation type="submission" date="2021-06" db="EMBL/GenBank/DDBJ databases">
        <title>Caerostris darwini draft genome.</title>
        <authorList>
            <person name="Kono N."/>
            <person name="Arakawa K."/>
        </authorList>
    </citation>
    <scope>NUCLEOTIDE SEQUENCE [LARGE SCALE GENOMIC DNA]</scope>
</reference>
<comment type="caution">
    <text evidence="1">The sequence shown here is derived from an EMBL/GenBank/DDBJ whole genome shotgun (WGS) entry which is preliminary data.</text>
</comment>
<name>A0AAV4PHJ7_9ARAC</name>
<protein>
    <submittedName>
        <fullName evidence="1">Uncharacterized protein</fullName>
    </submittedName>
</protein>
<evidence type="ECO:0000313" key="1">
    <source>
        <dbReference type="EMBL" id="GIX95646.1"/>
    </source>
</evidence>